<reference evidence="6" key="1">
    <citation type="submission" date="2023-08" db="EMBL/GenBank/DDBJ databases">
        <authorList>
            <person name="Chen Y."/>
            <person name="Shah S."/>
            <person name="Dougan E. K."/>
            <person name="Thang M."/>
            <person name="Chan C."/>
        </authorList>
    </citation>
    <scope>NUCLEOTIDE SEQUENCE</scope>
</reference>
<dbReference type="SUPFAM" id="SSF48371">
    <property type="entry name" value="ARM repeat"/>
    <property type="match status" value="1"/>
</dbReference>
<dbReference type="SUPFAM" id="SSF47473">
    <property type="entry name" value="EF-hand"/>
    <property type="match status" value="1"/>
</dbReference>
<gene>
    <name evidence="6" type="ORF">EVOR1521_LOCUS20550</name>
</gene>
<feature type="repeat" description="Pumilio" evidence="3">
    <location>
        <begin position="170"/>
        <end position="207"/>
    </location>
</feature>
<dbReference type="GO" id="GO:0005509">
    <property type="term" value="F:calcium ion binding"/>
    <property type="evidence" value="ECO:0007669"/>
    <property type="project" value="InterPro"/>
</dbReference>
<keyword evidence="1" id="KW-0677">Repeat</keyword>
<feature type="domain" description="PUM-HD" evidence="5">
    <location>
        <begin position="1"/>
        <end position="291"/>
    </location>
</feature>
<proteinExistence type="predicted"/>
<evidence type="ECO:0000313" key="7">
    <source>
        <dbReference type="Proteomes" id="UP001178507"/>
    </source>
</evidence>
<dbReference type="InterPro" id="IPR001313">
    <property type="entry name" value="Pumilio_RNA-bd_rpt"/>
</dbReference>
<dbReference type="AlphaFoldDB" id="A0AA36J0K5"/>
<feature type="repeat" description="Pumilio" evidence="3">
    <location>
        <begin position="98"/>
        <end position="133"/>
    </location>
</feature>
<organism evidence="6 7">
    <name type="scientific">Effrenium voratum</name>
    <dbReference type="NCBI Taxonomy" id="2562239"/>
    <lineage>
        <taxon>Eukaryota</taxon>
        <taxon>Sar</taxon>
        <taxon>Alveolata</taxon>
        <taxon>Dinophyceae</taxon>
        <taxon>Suessiales</taxon>
        <taxon>Symbiodiniaceae</taxon>
        <taxon>Effrenium</taxon>
    </lineage>
</organism>
<dbReference type="GO" id="GO:0005737">
    <property type="term" value="C:cytoplasm"/>
    <property type="evidence" value="ECO:0007669"/>
    <property type="project" value="TreeGrafter"/>
</dbReference>
<accession>A0AA36J0K5</accession>
<dbReference type="Gene3D" id="1.10.238.10">
    <property type="entry name" value="EF-hand"/>
    <property type="match status" value="1"/>
</dbReference>
<dbReference type="InterPro" id="IPR002048">
    <property type="entry name" value="EF_hand_dom"/>
</dbReference>
<evidence type="ECO:0000256" key="3">
    <source>
        <dbReference type="PROSITE-ProRule" id="PRU00317"/>
    </source>
</evidence>
<dbReference type="InterPro" id="IPR011989">
    <property type="entry name" value="ARM-like"/>
</dbReference>
<dbReference type="PROSITE" id="PS50222">
    <property type="entry name" value="EF_HAND_2"/>
    <property type="match status" value="2"/>
</dbReference>
<dbReference type="InterPro" id="IPR016024">
    <property type="entry name" value="ARM-type_fold"/>
</dbReference>
<feature type="repeat" description="Pumilio" evidence="3">
    <location>
        <begin position="26"/>
        <end position="61"/>
    </location>
</feature>
<dbReference type="Gene3D" id="1.25.10.10">
    <property type="entry name" value="Leucine-rich Repeat Variant"/>
    <property type="match status" value="1"/>
</dbReference>
<dbReference type="GO" id="GO:0003729">
    <property type="term" value="F:mRNA binding"/>
    <property type="evidence" value="ECO:0007669"/>
    <property type="project" value="TreeGrafter"/>
</dbReference>
<dbReference type="PROSITE" id="PS00018">
    <property type="entry name" value="EF_HAND_1"/>
    <property type="match status" value="1"/>
</dbReference>
<dbReference type="SMART" id="SM00025">
    <property type="entry name" value="Pumilio"/>
    <property type="match status" value="5"/>
</dbReference>
<dbReference type="PANTHER" id="PTHR12537">
    <property type="entry name" value="RNA BINDING PROTEIN PUMILIO-RELATED"/>
    <property type="match status" value="1"/>
</dbReference>
<evidence type="ECO:0000313" key="6">
    <source>
        <dbReference type="EMBL" id="CAJ1396294.1"/>
    </source>
</evidence>
<feature type="repeat" description="Pumilio" evidence="3">
    <location>
        <begin position="62"/>
        <end position="97"/>
    </location>
</feature>
<dbReference type="PROSITE" id="PS50303">
    <property type="entry name" value="PUM_HD"/>
    <property type="match status" value="1"/>
</dbReference>
<feature type="repeat" description="Pumilio" evidence="3">
    <location>
        <begin position="134"/>
        <end position="169"/>
    </location>
</feature>
<keyword evidence="2" id="KW-0106">Calcium</keyword>
<dbReference type="InterPro" id="IPR033133">
    <property type="entry name" value="PUM-HD"/>
</dbReference>
<dbReference type="Pfam" id="PF00806">
    <property type="entry name" value="PUF"/>
    <property type="match status" value="5"/>
</dbReference>
<dbReference type="SMART" id="SM00054">
    <property type="entry name" value="EFh"/>
    <property type="match status" value="3"/>
</dbReference>
<comment type="caution">
    <text evidence="6">The sequence shown here is derived from an EMBL/GenBank/DDBJ whole genome shotgun (WGS) entry which is preliminary data.</text>
</comment>
<dbReference type="GO" id="GO:0010608">
    <property type="term" value="P:post-transcriptional regulation of gene expression"/>
    <property type="evidence" value="ECO:0007669"/>
    <property type="project" value="TreeGrafter"/>
</dbReference>
<feature type="domain" description="EF-hand" evidence="4">
    <location>
        <begin position="520"/>
        <end position="555"/>
    </location>
</feature>
<dbReference type="Proteomes" id="UP001178507">
    <property type="component" value="Unassembled WGS sequence"/>
</dbReference>
<dbReference type="InterPro" id="IPR018247">
    <property type="entry name" value="EF_Hand_1_Ca_BS"/>
</dbReference>
<protein>
    <submittedName>
        <fullName evidence="6">Uncharacterized protein</fullName>
    </submittedName>
</protein>
<dbReference type="PROSITE" id="PS50302">
    <property type="entry name" value="PUM"/>
    <property type="match status" value="5"/>
</dbReference>
<dbReference type="PANTHER" id="PTHR12537:SF12">
    <property type="entry name" value="MATERNAL PROTEIN PUMILIO"/>
    <property type="match status" value="1"/>
</dbReference>
<sequence length="633" mass="70266">MRPRNPNRAARRPVSELGAIQALVQALQGHVAKLSQDQCGCRVIQKAINAVSKESQQQIARELEEHVEECIRNMHGNHVIQKCIEQMPPDSVNFIIKAVEMKAEETARHVYGCRVIQRLLEHCASEQLKPMLEQILYNVAVLAKDAYGNYVVQHVLEHGRKEDKQRIIQTIRGQIADFSREKYSSNVVEKCFEIATVGEHADSDVIQQERAALMRTVLESPEVLLSMCTNTYGNYVASPAGFGSLPSFQRPTGFNAMLRLRVQRFIPRAASGARLFAASGAAKVESLYELASSPGDEYHVDGDRGRRHAGALWALPGLLTVVDFQRRVLRSAWGLGKGACTASGFAGLGAFGLLLCPYVVQRAPLEEADREALWEDLLQITAVSESDLLSFAELWAAVVELRLPPLSFHDLQRPLGFRGFELLGRFTFACYSDASGVMTLPEFTCAVHKMVDLALEVHSQAHGGRTDRVARARLVRHLSQLIAPAVFRVLDFDQSGDIGTFEFLRGALLLLCTVQGAPLDTPQLAELAFRVVDADGKGRVTHTDLARWVQLGVQEGVVEHELQLEPVGPWGIFGTRTLTPQQLARKWVREADLDRDGTLRPEEFGLLAPRLRLHRILARLCGKYTERLPTAGV</sequence>
<name>A0AA36J0K5_9DINO</name>
<evidence type="ECO:0000256" key="2">
    <source>
        <dbReference type="ARBA" id="ARBA00022837"/>
    </source>
</evidence>
<feature type="domain" description="EF-hand" evidence="4">
    <location>
        <begin position="579"/>
        <end position="614"/>
    </location>
</feature>
<evidence type="ECO:0000256" key="1">
    <source>
        <dbReference type="ARBA" id="ARBA00022737"/>
    </source>
</evidence>
<dbReference type="EMBL" id="CAUJNA010003226">
    <property type="protein sequence ID" value="CAJ1396294.1"/>
    <property type="molecule type" value="Genomic_DNA"/>
</dbReference>
<evidence type="ECO:0000259" key="4">
    <source>
        <dbReference type="PROSITE" id="PS50222"/>
    </source>
</evidence>
<keyword evidence="7" id="KW-1185">Reference proteome</keyword>
<dbReference type="InterPro" id="IPR011992">
    <property type="entry name" value="EF-hand-dom_pair"/>
</dbReference>
<evidence type="ECO:0000259" key="5">
    <source>
        <dbReference type="PROSITE" id="PS50303"/>
    </source>
</evidence>